<dbReference type="RefSeq" id="WP_136062691.1">
    <property type="nucleotide sequence ID" value="NZ_CAAHFH010000002.1"/>
</dbReference>
<sequence>MVTIPAQDIKRRGIGAVDKLLEREPVHIVKNNHPHYVVMREDDYQTMMEDLALARIEASEADLATGRVQRGSSVDLLKTLDEPDS</sequence>
<evidence type="ECO:0000256" key="2">
    <source>
        <dbReference type="RuleBase" id="RU362080"/>
    </source>
</evidence>
<dbReference type="Gene3D" id="3.40.1620.10">
    <property type="entry name" value="YefM-like domain"/>
    <property type="match status" value="1"/>
</dbReference>
<accession>A0A6C2UM56</accession>
<evidence type="ECO:0000313" key="4">
    <source>
        <dbReference type="Proteomes" id="UP000346198"/>
    </source>
</evidence>
<evidence type="ECO:0000313" key="3">
    <source>
        <dbReference type="EMBL" id="VGO21208.1"/>
    </source>
</evidence>
<dbReference type="AlphaFoldDB" id="A0A6C2UM56"/>
<dbReference type="SUPFAM" id="SSF143120">
    <property type="entry name" value="YefM-like"/>
    <property type="match status" value="1"/>
</dbReference>
<dbReference type="InterPro" id="IPR006442">
    <property type="entry name" value="Antitoxin_Phd/YefM"/>
</dbReference>
<dbReference type="Pfam" id="PF02604">
    <property type="entry name" value="PhdYeFM_antitox"/>
    <property type="match status" value="1"/>
</dbReference>
<keyword evidence="4" id="KW-1185">Reference proteome</keyword>
<protein>
    <recommendedName>
        <fullName evidence="2">Antitoxin</fullName>
    </recommendedName>
</protein>
<gene>
    <name evidence="3" type="ORF">SCARR_03280</name>
</gene>
<comment type="similarity">
    <text evidence="1 2">Belongs to the phD/YefM antitoxin family.</text>
</comment>
<name>A0A6C2UM56_9BACT</name>
<evidence type="ECO:0000256" key="1">
    <source>
        <dbReference type="ARBA" id="ARBA00009981"/>
    </source>
</evidence>
<dbReference type="Proteomes" id="UP000346198">
    <property type="component" value="Unassembled WGS sequence"/>
</dbReference>
<reference evidence="3 4" key="1">
    <citation type="submission" date="2019-04" db="EMBL/GenBank/DDBJ databases">
        <authorList>
            <person name="Van Vliet M D."/>
        </authorList>
    </citation>
    <scope>NUCLEOTIDE SEQUENCE [LARGE SCALE GENOMIC DNA]</scope>
    <source>
        <strain evidence="3 4">F21</strain>
    </source>
</reference>
<comment type="function">
    <text evidence="2">Antitoxin component of a type II toxin-antitoxin (TA) system.</text>
</comment>
<dbReference type="InterPro" id="IPR036165">
    <property type="entry name" value="YefM-like_sf"/>
</dbReference>
<dbReference type="EMBL" id="CAAHFH010000002">
    <property type="protein sequence ID" value="VGO21208.1"/>
    <property type="molecule type" value="Genomic_DNA"/>
</dbReference>
<proteinExistence type="inferred from homology"/>
<organism evidence="3 4">
    <name type="scientific">Pontiella sulfatireligans</name>
    <dbReference type="NCBI Taxonomy" id="2750658"/>
    <lineage>
        <taxon>Bacteria</taxon>
        <taxon>Pseudomonadati</taxon>
        <taxon>Kiritimatiellota</taxon>
        <taxon>Kiritimatiellia</taxon>
        <taxon>Kiritimatiellales</taxon>
        <taxon>Pontiellaceae</taxon>
        <taxon>Pontiella</taxon>
    </lineage>
</organism>